<dbReference type="AlphaFoldDB" id="A0A1B0EYR5"/>
<dbReference type="EMBL" id="AJVK01001009">
    <property type="status" value="NOT_ANNOTATED_CDS"/>
    <property type="molecule type" value="Genomic_DNA"/>
</dbReference>
<evidence type="ECO:0000313" key="2">
    <source>
        <dbReference type="Proteomes" id="UP000092462"/>
    </source>
</evidence>
<organism evidence="1 2">
    <name type="scientific">Phlebotomus papatasi</name>
    <name type="common">Sandfly</name>
    <dbReference type="NCBI Taxonomy" id="29031"/>
    <lineage>
        <taxon>Eukaryota</taxon>
        <taxon>Metazoa</taxon>
        <taxon>Ecdysozoa</taxon>
        <taxon>Arthropoda</taxon>
        <taxon>Hexapoda</taxon>
        <taxon>Insecta</taxon>
        <taxon>Pterygota</taxon>
        <taxon>Neoptera</taxon>
        <taxon>Endopterygota</taxon>
        <taxon>Diptera</taxon>
        <taxon>Nematocera</taxon>
        <taxon>Psychodoidea</taxon>
        <taxon>Psychodidae</taxon>
        <taxon>Phlebotomus</taxon>
        <taxon>Phlebotomus</taxon>
    </lineage>
</organism>
<dbReference type="VEuPathDB" id="VectorBase:PPAI006262"/>
<dbReference type="SMART" id="SM00745">
    <property type="entry name" value="MIT"/>
    <property type="match status" value="1"/>
</dbReference>
<dbReference type="EnsemblMetazoa" id="PPAI006262-RA">
    <property type="protein sequence ID" value="PPAI006262-PA"/>
    <property type="gene ID" value="PPAI006262"/>
</dbReference>
<proteinExistence type="predicted"/>
<dbReference type="InterPro" id="IPR007330">
    <property type="entry name" value="MIT_dom"/>
</dbReference>
<sequence length="86" mass="9810">MSIKFSQAIDFINKAQKSDEGQNFREAIVLYESGVRHLLDALEHEIKGETAREAITQKCLLYRERAEELRQNIGESESGRIAQTTV</sequence>
<dbReference type="SUPFAM" id="SSF116846">
    <property type="entry name" value="MIT domain"/>
    <property type="match status" value="1"/>
</dbReference>
<dbReference type="VEuPathDB" id="VectorBase:PPAPM1_012164"/>
<dbReference type="InterPro" id="IPR036181">
    <property type="entry name" value="MIT_dom_sf"/>
</dbReference>
<evidence type="ECO:0000313" key="1">
    <source>
        <dbReference type="EnsemblMetazoa" id="PPAI006262-PA"/>
    </source>
</evidence>
<dbReference type="Proteomes" id="UP000092462">
    <property type="component" value="Unassembled WGS sequence"/>
</dbReference>
<keyword evidence="2" id="KW-1185">Reference proteome</keyword>
<protein>
    <submittedName>
        <fullName evidence="1">Uncharacterized protein</fullName>
    </submittedName>
</protein>
<reference evidence="1" key="1">
    <citation type="submission" date="2022-08" db="UniProtKB">
        <authorList>
            <consortium name="EnsemblMetazoa"/>
        </authorList>
    </citation>
    <scope>IDENTIFICATION</scope>
    <source>
        <strain evidence="1">Israel</strain>
    </source>
</reference>
<dbReference type="Gene3D" id="1.20.58.80">
    <property type="entry name" value="Phosphotransferase system, lactose/cellobiose-type IIA subunit"/>
    <property type="match status" value="1"/>
</dbReference>
<accession>A0A1B0EYR5</accession>
<dbReference type="Pfam" id="PF04212">
    <property type="entry name" value="MIT"/>
    <property type="match status" value="1"/>
</dbReference>
<name>A0A1B0EYR5_PHLPP</name>